<dbReference type="GO" id="GO:0016705">
    <property type="term" value="F:oxidoreductase activity, acting on paired donors, with incorporation or reduction of molecular oxygen"/>
    <property type="evidence" value="ECO:0007669"/>
    <property type="project" value="InterPro"/>
</dbReference>
<dbReference type="GO" id="GO:0004497">
    <property type="term" value="F:monooxygenase activity"/>
    <property type="evidence" value="ECO:0007669"/>
    <property type="project" value="UniProtKB-KW"/>
</dbReference>
<keyword evidence="5 7" id="KW-0408">Iron</keyword>
<accession>A0A8T9BTN8</accession>
<keyword evidence="8" id="KW-0812">Transmembrane</keyword>
<protein>
    <submittedName>
        <fullName evidence="9">Cytochrome P450 monooxygenase sdnE</fullName>
    </submittedName>
</protein>
<proteinExistence type="inferred from homology"/>
<evidence type="ECO:0000256" key="8">
    <source>
        <dbReference type="SAM" id="Phobius"/>
    </source>
</evidence>
<keyword evidence="6 9" id="KW-0503">Monooxygenase</keyword>
<evidence type="ECO:0000256" key="7">
    <source>
        <dbReference type="PIRSR" id="PIRSR602401-1"/>
    </source>
</evidence>
<evidence type="ECO:0000256" key="4">
    <source>
        <dbReference type="ARBA" id="ARBA00023002"/>
    </source>
</evidence>
<reference evidence="9 10" key="1">
    <citation type="submission" date="2018-05" db="EMBL/GenBank/DDBJ databases">
        <title>Genome sequencing and assembly of the regulated plant pathogen Lachnellula willkommii and related sister species for the development of diagnostic species identification markers.</title>
        <authorList>
            <person name="Giroux E."/>
            <person name="Bilodeau G."/>
        </authorList>
    </citation>
    <scope>NUCLEOTIDE SEQUENCE [LARGE SCALE GENOMIC DNA]</scope>
    <source>
        <strain evidence="9 10">CBS 268.59</strain>
    </source>
</reference>
<keyword evidence="10" id="KW-1185">Reference proteome</keyword>
<dbReference type="OrthoDB" id="3945418at2759"/>
<comment type="cofactor">
    <cofactor evidence="1 7">
        <name>heme</name>
        <dbReference type="ChEBI" id="CHEBI:30413"/>
    </cofactor>
</comment>
<keyword evidence="8" id="KW-0472">Membrane</keyword>
<comment type="similarity">
    <text evidence="2">Belongs to the cytochrome P450 family.</text>
</comment>
<keyword evidence="7" id="KW-0349">Heme</keyword>
<keyword evidence="4" id="KW-0560">Oxidoreductase</keyword>
<keyword evidence="8" id="KW-1133">Transmembrane helix</keyword>
<dbReference type="CDD" id="cd11062">
    <property type="entry name" value="CYP58-like"/>
    <property type="match status" value="1"/>
</dbReference>
<dbReference type="InterPro" id="IPR002401">
    <property type="entry name" value="Cyt_P450_E_grp-I"/>
</dbReference>
<feature type="transmembrane region" description="Helical" evidence="8">
    <location>
        <begin position="20"/>
        <end position="39"/>
    </location>
</feature>
<dbReference type="PANTHER" id="PTHR24305">
    <property type="entry name" value="CYTOCHROME P450"/>
    <property type="match status" value="1"/>
</dbReference>
<dbReference type="InterPro" id="IPR001128">
    <property type="entry name" value="Cyt_P450"/>
</dbReference>
<dbReference type="PRINTS" id="PR00385">
    <property type="entry name" value="P450"/>
</dbReference>
<dbReference type="Gene3D" id="1.10.630.10">
    <property type="entry name" value="Cytochrome P450"/>
    <property type="match status" value="1"/>
</dbReference>
<organism evidence="9 10">
    <name type="scientific">Lachnellula suecica</name>
    <dbReference type="NCBI Taxonomy" id="602035"/>
    <lineage>
        <taxon>Eukaryota</taxon>
        <taxon>Fungi</taxon>
        <taxon>Dikarya</taxon>
        <taxon>Ascomycota</taxon>
        <taxon>Pezizomycotina</taxon>
        <taxon>Leotiomycetes</taxon>
        <taxon>Helotiales</taxon>
        <taxon>Lachnaceae</taxon>
        <taxon>Lachnellula</taxon>
    </lineage>
</organism>
<dbReference type="Pfam" id="PF00067">
    <property type="entry name" value="p450"/>
    <property type="match status" value="1"/>
</dbReference>
<gene>
    <name evidence="9" type="primary">sdnE_1</name>
    <name evidence="9" type="ORF">LSUE1_G007559</name>
</gene>
<name>A0A8T9BTN8_9HELO</name>
<dbReference type="PANTHER" id="PTHR24305:SF157">
    <property type="entry name" value="N-ACETYLTRYPTOPHAN 6-HYDROXYLASE IVOC-RELATED"/>
    <property type="match status" value="1"/>
</dbReference>
<dbReference type="EMBL" id="QGMK01002115">
    <property type="protein sequence ID" value="TVY60789.1"/>
    <property type="molecule type" value="Genomic_DNA"/>
</dbReference>
<dbReference type="PRINTS" id="PR00463">
    <property type="entry name" value="EP450I"/>
</dbReference>
<evidence type="ECO:0000256" key="3">
    <source>
        <dbReference type="ARBA" id="ARBA00022723"/>
    </source>
</evidence>
<evidence type="ECO:0000256" key="5">
    <source>
        <dbReference type="ARBA" id="ARBA00023004"/>
    </source>
</evidence>
<dbReference type="InterPro" id="IPR036396">
    <property type="entry name" value="Cyt_P450_sf"/>
</dbReference>
<dbReference type="Proteomes" id="UP000469558">
    <property type="component" value="Unassembled WGS sequence"/>
</dbReference>
<evidence type="ECO:0000313" key="9">
    <source>
        <dbReference type="EMBL" id="TVY60789.1"/>
    </source>
</evidence>
<dbReference type="GO" id="GO:0005506">
    <property type="term" value="F:iron ion binding"/>
    <property type="evidence" value="ECO:0007669"/>
    <property type="project" value="InterPro"/>
</dbReference>
<sequence>MAVPDIFQYGSASEYSVVNAFLTIYACYILGVAIHRLFFSRYAKFPGPRLAALTYGYMFYYDVIAGDGQYMYKIKDLHEKYSERLYQYSPVIRISPHELHVIDPDFYEVLFAGAYTKRDKPPTWSHAFSNFDSVFGTIDHDKHKVRRSALNAFFSPSSLRKLEPLIQDSISRLIAVFRQYQKSGEAIQMKAAFGAMTNDIIAEYCFGISENYIDTPNFNAEAVKAADDLTESMHITVQVQWLPKLLNRLPDRWTESIFGHGMAKLNEMKRHSIRKIKETISSRGDFRNVKHRTIFHDLLDNPNLPEEDKTVDRLWQEAQLLLTAGTVTTATSISSALVYLLLDPRRLGVLLEELETAVPDITKPKSSTELENLPYLNAVVQEILRLVTGVSYRLVRSAPNETLQLGKWSIPPNTAVSMHAPLIHHSPDLFPEPWSFIPERWLADPGPAGLPARPSNIPPANPKYLVPLSKGTRQCIGQPLAHAEIHMTLACVLRTFARAERDEHGEFIGIKGIKLFRTDRRDTDLKRDLGFPAPEKGRGNMRIVLEGL</sequence>
<dbReference type="AlphaFoldDB" id="A0A8T9BTN8"/>
<evidence type="ECO:0000256" key="1">
    <source>
        <dbReference type="ARBA" id="ARBA00001971"/>
    </source>
</evidence>
<evidence type="ECO:0000313" key="10">
    <source>
        <dbReference type="Proteomes" id="UP000469558"/>
    </source>
</evidence>
<dbReference type="InterPro" id="IPR050121">
    <property type="entry name" value="Cytochrome_P450_monoxygenase"/>
</dbReference>
<dbReference type="SUPFAM" id="SSF48264">
    <property type="entry name" value="Cytochrome P450"/>
    <property type="match status" value="1"/>
</dbReference>
<comment type="caution">
    <text evidence="9">The sequence shown here is derived from an EMBL/GenBank/DDBJ whole genome shotgun (WGS) entry which is preliminary data.</text>
</comment>
<dbReference type="GO" id="GO:0020037">
    <property type="term" value="F:heme binding"/>
    <property type="evidence" value="ECO:0007669"/>
    <property type="project" value="InterPro"/>
</dbReference>
<keyword evidence="3 7" id="KW-0479">Metal-binding</keyword>
<feature type="binding site" description="axial binding residue" evidence="7">
    <location>
        <position position="475"/>
    </location>
    <ligand>
        <name>heme</name>
        <dbReference type="ChEBI" id="CHEBI:30413"/>
    </ligand>
    <ligandPart>
        <name>Fe</name>
        <dbReference type="ChEBI" id="CHEBI:18248"/>
    </ligandPart>
</feature>
<evidence type="ECO:0000256" key="6">
    <source>
        <dbReference type="ARBA" id="ARBA00023033"/>
    </source>
</evidence>
<evidence type="ECO:0000256" key="2">
    <source>
        <dbReference type="ARBA" id="ARBA00010617"/>
    </source>
</evidence>